<evidence type="ECO:0000313" key="2">
    <source>
        <dbReference type="EMBL" id="MFD1360725.1"/>
    </source>
</evidence>
<feature type="transmembrane region" description="Helical" evidence="1">
    <location>
        <begin position="74"/>
        <end position="96"/>
    </location>
</feature>
<sequence length="110" mass="12060">MLALIIKKYDKCQFSFEKCTLFKTPGLVAFLTFATVVLLGVITTIFAHIRAWSPNRIADYSQQMLVTGSAPSDLIGTAIVTIIMIVVLVVASVYTLKWQSKKNSAPASSF</sequence>
<organism evidence="2 3">
    <name type="scientific">Lentibacillus salinarum</name>
    <dbReference type="NCBI Taxonomy" id="446820"/>
    <lineage>
        <taxon>Bacteria</taxon>
        <taxon>Bacillati</taxon>
        <taxon>Bacillota</taxon>
        <taxon>Bacilli</taxon>
        <taxon>Bacillales</taxon>
        <taxon>Bacillaceae</taxon>
        <taxon>Lentibacillus</taxon>
    </lineage>
</organism>
<name>A0ABW3ZRR4_9BACI</name>
<dbReference type="EMBL" id="JBHTNH010000003">
    <property type="protein sequence ID" value="MFD1360725.1"/>
    <property type="molecule type" value="Genomic_DNA"/>
</dbReference>
<keyword evidence="1" id="KW-0472">Membrane</keyword>
<keyword evidence="1" id="KW-0812">Transmembrane</keyword>
<comment type="caution">
    <text evidence="2">The sequence shown here is derived from an EMBL/GenBank/DDBJ whole genome shotgun (WGS) entry which is preliminary data.</text>
</comment>
<protein>
    <submittedName>
        <fullName evidence="2">Uncharacterized protein</fullName>
    </submittedName>
</protein>
<dbReference type="RefSeq" id="WP_382397591.1">
    <property type="nucleotide sequence ID" value="NZ_JBHTNH010000003.1"/>
</dbReference>
<evidence type="ECO:0000256" key="1">
    <source>
        <dbReference type="SAM" id="Phobius"/>
    </source>
</evidence>
<evidence type="ECO:0000313" key="3">
    <source>
        <dbReference type="Proteomes" id="UP001597178"/>
    </source>
</evidence>
<feature type="transmembrane region" description="Helical" evidence="1">
    <location>
        <begin position="27"/>
        <end position="49"/>
    </location>
</feature>
<dbReference type="Proteomes" id="UP001597178">
    <property type="component" value="Unassembled WGS sequence"/>
</dbReference>
<reference evidence="3" key="1">
    <citation type="journal article" date="2019" name="Int. J. Syst. Evol. Microbiol.">
        <title>The Global Catalogue of Microorganisms (GCM) 10K type strain sequencing project: providing services to taxonomists for standard genome sequencing and annotation.</title>
        <authorList>
            <consortium name="The Broad Institute Genomics Platform"/>
            <consortium name="The Broad Institute Genome Sequencing Center for Infectious Disease"/>
            <person name="Wu L."/>
            <person name="Ma J."/>
        </authorList>
    </citation>
    <scope>NUCLEOTIDE SEQUENCE [LARGE SCALE GENOMIC DNA]</scope>
    <source>
        <strain evidence="3">CCUG 54822</strain>
    </source>
</reference>
<keyword evidence="3" id="KW-1185">Reference proteome</keyword>
<keyword evidence="1" id="KW-1133">Transmembrane helix</keyword>
<proteinExistence type="predicted"/>
<accession>A0ABW3ZRR4</accession>
<gene>
    <name evidence="2" type="ORF">ACFQ4A_03410</name>
</gene>